<accession>A0A7X0H630</accession>
<dbReference type="PANTHER" id="PTHR36833:SF2">
    <property type="entry name" value="SLR0610 PROTEIN"/>
    <property type="match status" value="1"/>
</dbReference>
<protein>
    <submittedName>
        <fullName evidence="2">ABC-2 type transport system permease protein</fullName>
    </submittedName>
</protein>
<dbReference type="RefSeq" id="WP_184675640.1">
    <property type="nucleotide sequence ID" value="NZ_JACHGY010000001.1"/>
</dbReference>
<proteinExistence type="predicted"/>
<feature type="transmembrane region" description="Helical" evidence="1">
    <location>
        <begin position="26"/>
        <end position="48"/>
    </location>
</feature>
<feature type="transmembrane region" description="Helical" evidence="1">
    <location>
        <begin position="54"/>
        <end position="72"/>
    </location>
</feature>
<feature type="transmembrane region" description="Helical" evidence="1">
    <location>
        <begin position="229"/>
        <end position="250"/>
    </location>
</feature>
<evidence type="ECO:0000313" key="2">
    <source>
        <dbReference type="EMBL" id="MBB6428470.1"/>
    </source>
</evidence>
<name>A0A7X0H630_9BACT</name>
<reference evidence="2 3" key="1">
    <citation type="submission" date="2020-08" db="EMBL/GenBank/DDBJ databases">
        <title>Genomic Encyclopedia of Type Strains, Phase IV (KMG-IV): sequencing the most valuable type-strain genomes for metagenomic binning, comparative biology and taxonomic classification.</title>
        <authorList>
            <person name="Goeker M."/>
        </authorList>
    </citation>
    <scope>NUCLEOTIDE SEQUENCE [LARGE SCALE GENOMIC DNA]</scope>
    <source>
        <strain evidence="2 3">DSM 103725</strain>
    </source>
</reference>
<dbReference type="Proteomes" id="UP000541810">
    <property type="component" value="Unassembled WGS sequence"/>
</dbReference>
<dbReference type="AlphaFoldDB" id="A0A7X0H630"/>
<organism evidence="2 3">
    <name type="scientific">Algisphaera agarilytica</name>
    <dbReference type="NCBI Taxonomy" id="1385975"/>
    <lineage>
        <taxon>Bacteria</taxon>
        <taxon>Pseudomonadati</taxon>
        <taxon>Planctomycetota</taxon>
        <taxon>Phycisphaerae</taxon>
        <taxon>Phycisphaerales</taxon>
        <taxon>Phycisphaeraceae</taxon>
        <taxon>Algisphaera</taxon>
    </lineage>
</organism>
<keyword evidence="1" id="KW-0472">Membrane</keyword>
<dbReference type="EMBL" id="JACHGY010000001">
    <property type="protein sequence ID" value="MBB6428470.1"/>
    <property type="molecule type" value="Genomic_DNA"/>
</dbReference>
<dbReference type="InterPro" id="IPR010390">
    <property type="entry name" value="ABC-2_transporter-like"/>
</dbReference>
<feature type="transmembrane region" description="Helical" evidence="1">
    <location>
        <begin position="117"/>
        <end position="137"/>
    </location>
</feature>
<evidence type="ECO:0000313" key="3">
    <source>
        <dbReference type="Proteomes" id="UP000541810"/>
    </source>
</evidence>
<keyword evidence="3" id="KW-1185">Reference proteome</keyword>
<dbReference type="Pfam" id="PF06182">
    <property type="entry name" value="ABC2_membrane_6"/>
    <property type="match status" value="1"/>
</dbReference>
<comment type="caution">
    <text evidence="2">The sequence shown here is derived from an EMBL/GenBank/DDBJ whole genome shotgun (WGS) entry which is preliminary data.</text>
</comment>
<dbReference type="PANTHER" id="PTHR36833">
    <property type="entry name" value="SLR0610 PROTEIN-RELATED"/>
    <property type="match status" value="1"/>
</dbReference>
<evidence type="ECO:0000256" key="1">
    <source>
        <dbReference type="SAM" id="Phobius"/>
    </source>
</evidence>
<keyword evidence="1" id="KW-1133">Transmembrane helix</keyword>
<sequence length="262" mass="29173">MKRYAQTLRLFWTTSVSAEMEYRANFVLTAIQSSLGLAGAVFVLWSLFRTGYQLGGWTWPEALLVVAAYTLLDGLQNTLLAPNRQQVGEMVREGTLDFVLLKPIDTQFWLSVRHVKIWGVPNLVLGVALAVFAWSQLDPSVGFLGLLRFIPPMLIGFVIVYALGYLLSTLTIWFVKLNNITIAMQSLLEAGRYPVTAYPHAYRIFFTFILPVAFMTTVPAQLVTGDAGSTALLAALGVAVGLLLLSRWFWRFALRHYTSASS</sequence>
<keyword evidence="1" id="KW-0812">Transmembrane</keyword>
<feature type="transmembrane region" description="Helical" evidence="1">
    <location>
        <begin position="149"/>
        <end position="175"/>
    </location>
</feature>
<gene>
    <name evidence="2" type="ORF">HNQ40_000276</name>
</gene>
<feature type="transmembrane region" description="Helical" evidence="1">
    <location>
        <begin position="201"/>
        <end position="223"/>
    </location>
</feature>